<evidence type="ECO:0000313" key="3">
    <source>
        <dbReference type="Proteomes" id="UP001642487"/>
    </source>
</evidence>
<feature type="compositionally biased region" description="Basic and acidic residues" evidence="1">
    <location>
        <begin position="49"/>
        <end position="61"/>
    </location>
</feature>
<protein>
    <submittedName>
        <fullName evidence="2">Uncharacterized protein</fullName>
    </submittedName>
</protein>
<evidence type="ECO:0000256" key="1">
    <source>
        <dbReference type="SAM" id="MobiDB-lite"/>
    </source>
</evidence>
<dbReference type="EMBL" id="OZ021737">
    <property type="protein sequence ID" value="CAK9318549.1"/>
    <property type="molecule type" value="Genomic_DNA"/>
</dbReference>
<feature type="region of interest" description="Disordered" evidence="1">
    <location>
        <begin position="47"/>
        <end position="68"/>
    </location>
</feature>
<gene>
    <name evidence="2" type="ORF">CITCOLO1_LOCUS10518</name>
</gene>
<evidence type="ECO:0000313" key="2">
    <source>
        <dbReference type="EMBL" id="CAK9318549.1"/>
    </source>
</evidence>
<sequence>MSTQNSEARKRGRERKKCGILWKFRDGFVSELIMGGCFPCFGSSDEDGDGVKEATKKDSAKDGSTAQSHHVRRSYGSLNSGNFLVVHPVFVADRIEWRLVVVGAFLFELGLCSWDPSCLCAVLLTSSLCSLW</sequence>
<reference evidence="2 3" key="1">
    <citation type="submission" date="2024-03" db="EMBL/GenBank/DDBJ databases">
        <authorList>
            <person name="Gkanogiannis A."/>
            <person name="Becerra Lopez-Lavalle L."/>
        </authorList>
    </citation>
    <scope>NUCLEOTIDE SEQUENCE [LARGE SCALE GENOMIC DNA]</scope>
</reference>
<keyword evidence="3" id="KW-1185">Reference proteome</keyword>
<name>A0ABP0YDR0_9ROSI</name>
<proteinExistence type="predicted"/>
<dbReference type="Proteomes" id="UP001642487">
    <property type="component" value="Chromosome 3"/>
</dbReference>
<accession>A0ABP0YDR0</accession>
<organism evidence="2 3">
    <name type="scientific">Citrullus colocynthis</name>
    <name type="common">colocynth</name>
    <dbReference type="NCBI Taxonomy" id="252529"/>
    <lineage>
        <taxon>Eukaryota</taxon>
        <taxon>Viridiplantae</taxon>
        <taxon>Streptophyta</taxon>
        <taxon>Embryophyta</taxon>
        <taxon>Tracheophyta</taxon>
        <taxon>Spermatophyta</taxon>
        <taxon>Magnoliopsida</taxon>
        <taxon>eudicotyledons</taxon>
        <taxon>Gunneridae</taxon>
        <taxon>Pentapetalae</taxon>
        <taxon>rosids</taxon>
        <taxon>fabids</taxon>
        <taxon>Cucurbitales</taxon>
        <taxon>Cucurbitaceae</taxon>
        <taxon>Benincaseae</taxon>
        <taxon>Citrullus</taxon>
    </lineage>
</organism>